<evidence type="ECO:0000256" key="9">
    <source>
        <dbReference type="ARBA" id="ARBA00023065"/>
    </source>
</evidence>
<evidence type="ECO:0000256" key="2">
    <source>
        <dbReference type="ARBA" id="ARBA00022475"/>
    </source>
</evidence>
<dbReference type="HAMAP" id="MF_00276">
    <property type="entry name" value="KdpC"/>
    <property type="match status" value="1"/>
</dbReference>
<comment type="subcellular location">
    <subcellularLocation>
        <location evidence="11">Cell membrane</location>
        <topology evidence="11">Single-pass membrane protein</topology>
    </subcellularLocation>
</comment>
<evidence type="ECO:0000313" key="12">
    <source>
        <dbReference type="EMBL" id="NYS79274.1"/>
    </source>
</evidence>
<gene>
    <name evidence="11 12" type="primary">kdpC</name>
    <name evidence="12" type="ORF">HZS80_16380</name>
</gene>
<dbReference type="AlphaFoldDB" id="A0A7Z0RZE7"/>
<dbReference type="NCBIfam" id="TIGR00681">
    <property type="entry name" value="kdpC"/>
    <property type="match status" value="1"/>
</dbReference>
<evidence type="ECO:0000256" key="7">
    <source>
        <dbReference type="ARBA" id="ARBA00022958"/>
    </source>
</evidence>
<comment type="similarity">
    <text evidence="11">Belongs to the KdpC family.</text>
</comment>
<keyword evidence="5 11" id="KW-0547">Nucleotide-binding</keyword>
<proteinExistence type="inferred from homology"/>
<comment type="caution">
    <text evidence="12">The sequence shown here is derived from an EMBL/GenBank/DDBJ whole genome shotgun (WGS) entry which is preliminary data.</text>
</comment>
<dbReference type="Proteomes" id="UP000526892">
    <property type="component" value="Unassembled WGS sequence"/>
</dbReference>
<evidence type="ECO:0000256" key="5">
    <source>
        <dbReference type="ARBA" id="ARBA00022741"/>
    </source>
</evidence>
<dbReference type="GO" id="GO:0008556">
    <property type="term" value="F:P-type potassium transmembrane transporter activity"/>
    <property type="evidence" value="ECO:0007669"/>
    <property type="project" value="InterPro"/>
</dbReference>
<keyword evidence="9 11" id="KW-0406">Ion transport</keyword>
<sequence>MVVMAVLLGLVYPLATTAVGGWLFPEQSQGSLVRDAEGRVVGSSLVSQTFVSDEYFIGRPSAAGNDAGGVSGSNLAPSNEALRERAQADAQAIAQREGVSVDQIPVDLITASGSGVDPHISLPAAELQVARVAQAREIDEASVTELIDQALENTGWLGSPVVNVLRLNVSLDERFPVATTTLSAPLWSS</sequence>
<protein>
    <recommendedName>
        <fullName evidence="11">Potassium-transporting ATPase KdpC subunit</fullName>
    </recommendedName>
    <alternativeName>
        <fullName evidence="11">ATP phosphohydrolase [potassium-transporting] C chain</fullName>
    </alternativeName>
    <alternativeName>
        <fullName evidence="11">Potassium-binding and translocating subunit C</fullName>
    </alternativeName>
    <alternativeName>
        <fullName evidence="11">Potassium-translocating ATPase C chain</fullName>
    </alternativeName>
</protein>
<accession>A0A7Z0RZE7</accession>
<keyword evidence="6 11" id="KW-0067">ATP-binding</keyword>
<keyword evidence="8 11" id="KW-1133">Transmembrane helix</keyword>
<dbReference type="InterPro" id="IPR003820">
    <property type="entry name" value="KdpC"/>
</dbReference>
<dbReference type="NCBIfam" id="NF001454">
    <property type="entry name" value="PRK00315.1"/>
    <property type="match status" value="1"/>
</dbReference>
<dbReference type="PANTHER" id="PTHR30042">
    <property type="entry name" value="POTASSIUM-TRANSPORTING ATPASE C CHAIN"/>
    <property type="match status" value="1"/>
</dbReference>
<evidence type="ECO:0000256" key="4">
    <source>
        <dbReference type="ARBA" id="ARBA00022692"/>
    </source>
</evidence>
<evidence type="ECO:0000256" key="11">
    <source>
        <dbReference type="HAMAP-Rule" id="MF_00276"/>
    </source>
</evidence>
<dbReference type="GO" id="GO:0005524">
    <property type="term" value="F:ATP binding"/>
    <property type="evidence" value="ECO:0007669"/>
    <property type="project" value="UniProtKB-UniRule"/>
</dbReference>
<evidence type="ECO:0000313" key="13">
    <source>
        <dbReference type="Proteomes" id="UP000526892"/>
    </source>
</evidence>
<keyword evidence="13" id="KW-1185">Reference proteome</keyword>
<comment type="subunit">
    <text evidence="11">The system is composed of three essential subunits: KdpA, KdpB and KdpC.</text>
</comment>
<dbReference type="PIRSF" id="PIRSF001296">
    <property type="entry name" value="K_ATPase_KdpC"/>
    <property type="match status" value="1"/>
</dbReference>
<keyword evidence="10 11" id="KW-0472">Membrane</keyword>
<evidence type="ECO:0000256" key="3">
    <source>
        <dbReference type="ARBA" id="ARBA00022538"/>
    </source>
</evidence>
<evidence type="ECO:0000256" key="10">
    <source>
        <dbReference type="ARBA" id="ARBA00023136"/>
    </source>
</evidence>
<comment type="function">
    <text evidence="11">Part of the high-affinity ATP-driven potassium transport (or Kdp) system, which catalyzes the hydrolysis of ATP coupled with the electrogenic transport of potassium into the cytoplasm. This subunit acts as a catalytic chaperone that increases the ATP-binding affinity of the ATP-hydrolyzing subunit KdpB by the formation of a transient KdpB/KdpC/ATP ternary complex.</text>
</comment>
<keyword evidence="7 11" id="KW-0630">Potassium</keyword>
<dbReference type="EMBL" id="JACCDE010000025">
    <property type="protein sequence ID" value="NYS79274.1"/>
    <property type="molecule type" value="Genomic_DNA"/>
</dbReference>
<keyword evidence="2 11" id="KW-1003">Cell membrane</keyword>
<organism evidence="12 13">
    <name type="scientific">Vreelandella glaciei</name>
    <dbReference type="NCBI Taxonomy" id="186761"/>
    <lineage>
        <taxon>Bacteria</taxon>
        <taxon>Pseudomonadati</taxon>
        <taxon>Pseudomonadota</taxon>
        <taxon>Gammaproteobacteria</taxon>
        <taxon>Oceanospirillales</taxon>
        <taxon>Halomonadaceae</taxon>
        <taxon>Vreelandella</taxon>
    </lineage>
</organism>
<dbReference type="GO" id="GO:0005886">
    <property type="term" value="C:plasma membrane"/>
    <property type="evidence" value="ECO:0007669"/>
    <property type="project" value="UniProtKB-SubCell"/>
</dbReference>
<dbReference type="PANTHER" id="PTHR30042:SF2">
    <property type="entry name" value="POTASSIUM-TRANSPORTING ATPASE KDPC SUBUNIT"/>
    <property type="match status" value="1"/>
</dbReference>
<keyword evidence="3 11" id="KW-0633">Potassium transport</keyword>
<evidence type="ECO:0000256" key="8">
    <source>
        <dbReference type="ARBA" id="ARBA00022989"/>
    </source>
</evidence>
<evidence type="ECO:0000256" key="1">
    <source>
        <dbReference type="ARBA" id="ARBA00022448"/>
    </source>
</evidence>
<name>A0A7Z0RZE7_9GAMM</name>
<reference evidence="12 13" key="1">
    <citation type="journal article" date="2003" name="Extremophiles">
        <title>Halomonas glaciei sp. nov. isolated from fast ice of Adelie Land, Antarctica.</title>
        <authorList>
            <person name="Reddy G.S."/>
            <person name="Raghavan P.U."/>
            <person name="Sarita N.B."/>
            <person name="Prakash J.S."/>
            <person name="Nagesh N."/>
            <person name="Delille D."/>
            <person name="Shivaji S."/>
        </authorList>
    </citation>
    <scope>NUCLEOTIDE SEQUENCE [LARGE SCALE GENOMIC DNA]</scope>
    <source>
        <strain evidence="12 13">DD39</strain>
    </source>
</reference>
<keyword evidence="4 11" id="KW-0812">Transmembrane</keyword>
<dbReference type="Pfam" id="PF02669">
    <property type="entry name" value="KdpC"/>
    <property type="match status" value="1"/>
</dbReference>
<keyword evidence="1 11" id="KW-0813">Transport</keyword>
<evidence type="ECO:0000256" key="6">
    <source>
        <dbReference type="ARBA" id="ARBA00022840"/>
    </source>
</evidence>